<sequence length="340" mass="37955">MVFDVESAADAGKFSGIDTDRLFDVAGWTAIQTADSVVMGNIGIYGYDDGILYGADQYGIWVIRESDGAVLRHIDKTGNGPGEYVSFAALSVDNSRDLLLVYDMFKSEVLAYSFDGTFRPEASKDSTGAIYPMGDGRLMATLPGFTDDEYCFRIYDTSWNLVRESTVRANRKESAYFSGTPPLFTGRGECIYRPFRNDTLYCVKRNEDVPSFVFDNGKYTAPDEFYTHSISGSADSYITGSSDRIIGDMIFHSFRLEDKAYHQIWDTGTGKLLYQEVSAPDNPSSGLPFTVRGAQICFWPAYVFGNDVFIVLGYRDALRLVPGLQEDDNPVVLHLRYMES</sequence>
<protein>
    <submittedName>
        <fullName evidence="1">6-bladed beta-propeller</fullName>
    </submittedName>
</protein>
<evidence type="ECO:0000313" key="1">
    <source>
        <dbReference type="EMBL" id="MBO8479482.1"/>
    </source>
</evidence>
<dbReference type="Proteomes" id="UP000823771">
    <property type="component" value="Unassembled WGS sequence"/>
</dbReference>
<comment type="caution">
    <text evidence="1">The sequence shown here is derived from an EMBL/GenBank/DDBJ whole genome shotgun (WGS) entry which is preliminary data.</text>
</comment>
<evidence type="ECO:0000313" key="2">
    <source>
        <dbReference type="Proteomes" id="UP000823771"/>
    </source>
</evidence>
<dbReference type="Pfam" id="PF17170">
    <property type="entry name" value="DUF5128"/>
    <property type="match status" value="1"/>
</dbReference>
<dbReference type="AlphaFoldDB" id="A0A9D9IUV8"/>
<gene>
    <name evidence="1" type="ORF">IAB80_11445</name>
</gene>
<proteinExistence type="predicted"/>
<name>A0A9D9IUV8_9BACT</name>
<dbReference type="EMBL" id="JADILZ010000111">
    <property type="protein sequence ID" value="MBO8479482.1"/>
    <property type="molecule type" value="Genomic_DNA"/>
</dbReference>
<organism evidence="1 2">
    <name type="scientific">Candidatus Cryptobacteroides excrementipullorum</name>
    <dbReference type="NCBI Taxonomy" id="2840761"/>
    <lineage>
        <taxon>Bacteria</taxon>
        <taxon>Pseudomonadati</taxon>
        <taxon>Bacteroidota</taxon>
        <taxon>Bacteroidia</taxon>
        <taxon>Bacteroidales</taxon>
        <taxon>Candidatus Cryptobacteroides</taxon>
    </lineage>
</organism>
<reference evidence="1" key="2">
    <citation type="journal article" date="2021" name="PeerJ">
        <title>Extensive microbial diversity within the chicken gut microbiome revealed by metagenomics and culture.</title>
        <authorList>
            <person name="Gilroy R."/>
            <person name="Ravi A."/>
            <person name="Getino M."/>
            <person name="Pursley I."/>
            <person name="Horton D.L."/>
            <person name="Alikhan N.F."/>
            <person name="Baker D."/>
            <person name="Gharbi K."/>
            <person name="Hall N."/>
            <person name="Watson M."/>
            <person name="Adriaenssens E.M."/>
            <person name="Foster-Nyarko E."/>
            <person name="Jarju S."/>
            <person name="Secka A."/>
            <person name="Antonio M."/>
            <person name="Oren A."/>
            <person name="Chaudhuri R.R."/>
            <person name="La Ragione R."/>
            <person name="Hildebrand F."/>
            <person name="Pallen M.J."/>
        </authorList>
    </citation>
    <scope>NUCLEOTIDE SEQUENCE</scope>
    <source>
        <strain evidence="1">2478</strain>
    </source>
</reference>
<accession>A0A9D9IUV8</accession>
<reference evidence="1" key="1">
    <citation type="submission" date="2020-10" db="EMBL/GenBank/DDBJ databases">
        <authorList>
            <person name="Gilroy R."/>
        </authorList>
    </citation>
    <scope>NUCLEOTIDE SEQUENCE</scope>
    <source>
        <strain evidence="1">2478</strain>
    </source>
</reference>